<dbReference type="InterPro" id="IPR038765">
    <property type="entry name" value="Papain-like_cys_pep_sf"/>
</dbReference>
<dbReference type="Proteomes" id="UP000199012">
    <property type="component" value="Unassembled WGS sequence"/>
</dbReference>
<evidence type="ECO:0000256" key="4">
    <source>
        <dbReference type="ARBA" id="ARBA00022807"/>
    </source>
</evidence>
<dbReference type="PROSITE" id="PS51935">
    <property type="entry name" value="NLPC_P60"/>
    <property type="match status" value="1"/>
</dbReference>
<dbReference type="PANTHER" id="PTHR47053">
    <property type="entry name" value="MUREIN DD-ENDOPEPTIDASE MEPH-RELATED"/>
    <property type="match status" value="1"/>
</dbReference>
<keyword evidence="3 7" id="KW-0378">Hydrolase</keyword>
<evidence type="ECO:0000256" key="5">
    <source>
        <dbReference type="SAM" id="MobiDB-lite"/>
    </source>
</evidence>
<feature type="compositionally biased region" description="Low complexity" evidence="5">
    <location>
        <begin position="126"/>
        <end position="141"/>
    </location>
</feature>
<name>A0A1I1AMK6_9CELL</name>
<keyword evidence="8" id="KW-1185">Reference proteome</keyword>
<evidence type="ECO:0000256" key="3">
    <source>
        <dbReference type="ARBA" id="ARBA00022801"/>
    </source>
</evidence>
<proteinExistence type="inferred from homology"/>
<dbReference type="GO" id="GO:0006508">
    <property type="term" value="P:proteolysis"/>
    <property type="evidence" value="ECO:0007669"/>
    <property type="project" value="UniProtKB-KW"/>
</dbReference>
<protein>
    <submittedName>
        <fullName evidence="7">Cell wall-associated hydrolase, NlpC family</fullName>
    </submittedName>
</protein>
<evidence type="ECO:0000313" key="8">
    <source>
        <dbReference type="Proteomes" id="UP000199012"/>
    </source>
</evidence>
<dbReference type="PANTHER" id="PTHR47053:SF1">
    <property type="entry name" value="MUREIN DD-ENDOPEPTIDASE MEPH-RELATED"/>
    <property type="match status" value="1"/>
</dbReference>
<dbReference type="Pfam" id="PF00877">
    <property type="entry name" value="NLPC_P60"/>
    <property type="match status" value="1"/>
</dbReference>
<dbReference type="STRING" id="988821.SAMN05421867_12035"/>
<organism evidence="7 8">
    <name type="scientific">Cellulomonas marina</name>
    <dbReference type="NCBI Taxonomy" id="988821"/>
    <lineage>
        <taxon>Bacteria</taxon>
        <taxon>Bacillati</taxon>
        <taxon>Actinomycetota</taxon>
        <taxon>Actinomycetes</taxon>
        <taxon>Micrococcales</taxon>
        <taxon>Cellulomonadaceae</taxon>
        <taxon>Cellulomonas</taxon>
    </lineage>
</organism>
<feature type="domain" description="NlpC/P60" evidence="6">
    <location>
        <begin position="170"/>
        <end position="281"/>
    </location>
</feature>
<dbReference type="GO" id="GO:0008234">
    <property type="term" value="F:cysteine-type peptidase activity"/>
    <property type="evidence" value="ECO:0007669"/>
    <property type="project" value="UniProtKB-KW"/>
</dbReference>
<evidence type="ECO:0000313" key="7">
    <source>
        <dbReference type="EMBL" id="SFB39254.1"/>
    </source>
</evidence>
<dbReference type="EMBL" id="FOKA01000020">
    <property type="protein sequence ID" value="SFB39254.1"/>
    <property type="molecule type" value="Genomic_DNA"/>
</dbReference>
<comment type="similarity">
    <text evidence="1">Belongs to the peptidase C40 family.</text>
</comment>
<dbReference type="AlphaFoldDB" id="A0A1I1AMK6"/>
<feature type="region of interest" description="Disordered" evidence="5">
    <location>
        <begin position="106"/>
        <end position="141"/>
    </location>
</feature>
<keyword evidence="4" id="KW-0788">Thiol protease</keyword>
<dbReference type="OrthoDB" id="9815778at2"/>
<accession>A0A1I1AMK6</accession>
<dbReference type="InterPro" id="IPR000064">
    <property type="entry name" value="NLP_P60_dom"/>
</dbReference>
<dbReference type="Gene3D" id="3.90.1720.10">
    <property type="entry name" value="endopeptidase domain like (from Nostoc punctiforme)"/>
    <property type="match status" value="1"/>
</dbReference>
<sequence>MSVSTTRARHRAARRPSTPLSELATVATGQMSTVGKRTAVVAASSALVVSTLAAPAVAAAPASGDAPALGAVDTDVLTASARAVLAAAPVVTAPQEATWTFDAPALTAVAPPPPPEPEPEPEPVVERASSTSRSAARAAAAATESAAASTEAAAAEAAPVEAAAAAVPAAAAGSSVIEIAAQYVGVPYVYGGTTPAGFDCSGFIGYVYAQLGISLPRTSSGIRSVGTVVSAAEAQPGDLIWSPGHISIYAGGGQQIDAPRPGKTIQFRSIWQSSPVYLRIG</sequence>
<dbReference type="RefSeq" id="WP_090034742.1">
    <property type="nucleotide sequence ID" value="NZ_BONM01000033.1"/>
</dbReference>
<reference evidence="7 8" key="1">
    <citation type="submission" date="2016-10" db="EMBL/GenBank/DDBJ databases">
        <authorList>
            <person name="de Groot N.N."/>
        </authorList>
    </citation>
    <scope>NUCLEOTIDE SEQUENCE [LARGE SCALE GENOMIC DNA]</scope>
    <source>
        <strain evidence="7 8">CGMCC 4.6945</strain>
    </source>
</reference>
<gene>
    <name evidence="7" type="ORF">SAMN05421867_12035</name>
</gene>
<evidence type="ECO:0000259" key="6">
    <source>
        <dbReference type="PROSITE" id="PS51935"/>
    </source>
</evidence>
<evidence type="ECO:0000256" key="1">
    <source>
        <dbReference type="ARBA" id="ARBA00007074"/>
    </source>
</evidence>
<evidence type="ECO:0000256" key="2">
    <source>
        <dbReference type="ARBA" id="ARBA00022670"/>
    </source>
</evidence>
<dbReference type="InterPro" id="IPR051202">
    <property type="entry name" value="Peptidase_C40"/>
</dbReference>
<keyword evidence="2" id="KW-0645">Protease</keyword>
<dbReference type="SUPFAM" id="SSF54001">
    <property type="entry name" value="Cysteine proteinases"/>
    <property type="match status" value="1"/>
</dbReference>